<evidence type="ECO:0000256" key="7">
    <source>
        <dbReference type="ARBA" id="ARBA00023136"/>
    </source>
</evidence>
<comment type="catalytic activity">
    <reaction evidence="10">
        <text>fluoride(in) = fluoride(out)</text>
        <dbReference type="Rhea" id="RHEA:76159"/>
        <dbReference type="ChEBI" id="CHEBI:17051"/>
    </reaction>
    <physiologicalReaction direction="left-to-right" evidence="10">
        <dbReference type="Rhea" id="RHEA:76160"/>
    </physiologicalReaction>
</comment>
<accession>A0A2G6MT75</accession>
<comment type="similarity">
    <text evidence="9 11">Belongs to the fluoride channel Fluc/FEX (TC 1.A.43) family.</text>
</comment>
<dbReference type="GO" id="GO:0005886">
    <property type="term" value="C:plasma membrane"/>
    <property type="evidence" value="ECO:0007669"/>
    <property type="project" value="UniProtKB-SubCell"/>
</dbReference>
<evidence type="ECO:0000256" key="10">
    <source>
        <dbReference type="ARBA" id="ARBA00035585"/>
    </source>
</evidence>
<name>A0A2G6MT75_9BACT</name>
<dbReference type="HAMAP" id="MF_00454">
    <property type="entry name" value="FluC"/>
    <property type="match status" value="1"/>
</dbReference>
<keyword evidence="6 11" id="KW-0406">Ion transport</keyword>
<evidence type="ECO:0000256" key="2">
    <source>
        <dbReference type="ARBA" id="ARBA00022475"/>
    </source>
</evidence>
<sequence length="125" mass="13316">MSKLAMVGLGGAMGAMCRFLVYEGYINTLKESSLPLGTITVNVIGCFIIGLLGGIADTRQIFTPEVRLLIFTGFLGGFTTFSTFGFELFLYMRNGQIGLAVLNGLIQLSAGLISVWAGFGLSKAF</sequence>
<dbReference type="GO" id="GO:0062054">
    <property type="term" value="F:fluoride channel activity"/>
    <property type="evidence" value="ECO:0007669"/>
    <property type="project" value="UniProtKB-UniRule"/>
</dbReference>
<dbReference type="GO" id="GO:0140114">
    <property type="term" value="P:cellular detoxification of fluoride"/>
    <property type="evidence" value="ECO:0007669"/>
    <property type="project" value="UniProtKB-UniRule"/>
</dbReference>
<feature type="transmembrane region" description="Helical" evidence="11">
    <location>
        <begin position="33"/>
        <end position="56"/>
    </location>
</feature>
<keyword evidence="11" id="KW-0915">Sodium</keyword>
<evidence type="ECO:0000313" key="13">
    <source>
        <dbReference type="Proteomes" id="UP000231203"/>
    </source>
</evidence>
<evidence type="ECO:0000256" key="8">
    <source>
        <dbReference type="ARBA" id="ARBA00023303"/>
    </source>
</evidence>
<evidence type="ECO:0000256" key="1">
    <source>
        <dbReference type="ARBA" id="ARBA00004651"/>
    </source>
</evidence>
<dbReference type="Pfam" id="PF02537">
    <property type="entry name" value="CRCB"/>
    <property type="match status" value="1"/>
</dbReference>
<dbReference type="EMBL" id="PDTI01000010">
    <property type="protein sequence ID" value="PIE63293.1"/>
    <property type="molecule type" value="Genomic_DNA"/>
</dbReference>
<comment type="caution">
    <text evidence="12">The sequence shown here is derived from an EMBL/GenBank/DDBJ whole genome shotgun (WGS) entry which is preliminary data.</text>
</comment>
<feature type="binding site" evidence="11">
    <location>
        <position position="79"/>
    </location>
    <ligand>
        <name>Na(+)</name>
        <dbReference type="ChEBI" id="CHEBI:29101"/>
        <note>structural</note>
    </ligand>
</feature>
<evidence type="ECO:0000256" key="11">
    <source>
        <dbReference type="HAMAP-Rule" id="MF_00454"/>
    </source>
</evidence>
<evidence type="ECO:0000313" key="12">
    <source>
        <dbReference type="EMBL" id="PIE63293.1"/>
    </source>
</evidence>
<keyword evidence="11" id="KW-0479">Metal-binding</keyword>
<comment type="function">
    <text evidence="11">Fluoride-specific ion channel. Important for reducing fluoride concentration in the cell, thus reducing its toxicity.</text>
</comment>
<evidence type="ECO:0000256" key="6">
    <source>
        <dbReference type="ARBA" id="ARBA00023065"/>
    </source>
</evidence>
<evidence type="ECO:0000256" key="5">
    <source>
        <dbReference type="ARBA" id="ARBA00022989"/>
    </source>
</evidence>
<keyword evidence="3" id="KW-0997">Cell inner membrane</keyword>
<organism evidence="12 13">
    <name type="scientific">Desulfobacter postgatei</name>
    <dbReference type="NCBI Taxonomy" id="2293"/>
    <lineage>
        <taxon>Bacteria</taxon>
        <taxon>Pseudomonadati</taxon>
        <taxon>Thermodesulfobacteriota</taxon>
        <taxon>Desulfobacteria</taxon>
        <taxon>Desulfobacterales</taxon>
        <taxon>Desulfobacteraceae</taxon>
        <taxon>Desulfobacter</taxon>
    </lineage>
</organism>
<keyword evidence="7 11" id="KW-0472">Membrane</keyword>
<protein>
    <recommendedName>
        <fullName evidence="11">Fluoride-specific ion channel FluC</fullName>
    </recommendedName>
</protein>
<keyword evidence="5 11" id="KW-1133">Transmembrane helix</keyword>
<evidence type="ECO:0000256" key="4">
    <source>
        <dbReference type="ARBA" id="ARBA00022692"/>
    </source>
</evidence>
<keyword evidence="2 11" id="KW-1003">Cell membrane</keyword>
<gene>
    <name evidence="11 12" type="primary">crcB</name>
    <name evidence="11" type="synonym">fluC</name>
    <name evidence="12" type="ORF">CSA25_00855</name>
</gene>
<dbReference type="Proteomes" id="UP000231203">
    <property type="component" value="Unassembled WGS sequence"/>
</dbReference>
<feature type="binding site" evidence="11">
    <location>
        <position position="76"/>
    </location>
    <ligand>
        <name>Na(+)</name>
        <dbReference type="ChEBI" id="CHEBI:29101"/>
        <note>structural</note>
    </ligand>
</feature>
<dbReference type="PANTHER" id="PTHR28259">
    <property type="entry name" value="FLUORIDE EXPORT PROTEIN 1-RELATED"/>
    <property type="match status" value="1"/>
</dbReference>
<reference evidence="12 13" key="1">
    <citation type="submission" date="2017-10" db="EMBL/GenBank/DDBJ databases">
        <title>Novel microbial diversity and functional potential in the marine mammal oral microbiome.</title>
        <authorList>
            <person name="Dudek N.K."/>
            <person name="Sun C.L."/>
            <person name="Burstein D."/>
            <person name="Kantor R.S."/>
            <person name="Aliaga Goltsman D.S."/>
            <person name="Bik E.M."/>
            <person name="Thomas B.C."/>
            <person name="Banfield J.F."/>
            <person name="Relman D.A."/>
        </authorList>
    </citation>
    <scope>NUCLEOTIDE SEQUENCE [LARGE SCALE GENOMIC DNA]</scope>
    <source>
        <strain evidence="12">DOLJORAL78_47_202</strain>
    </source>
</reference>
<keyword evidence="4 11" id="KW-0812">Transmembrane</keyword>
<feature type="transmembrane region" description="Helical" evidence="11">
    <location>
        <begin position="97"/>
        <end position="119"/>
    </location>
</feature>
<keyword evidence="11" id="KW-0813">Transport</keyword>
<feature type="transmembrane region" description="Helical" evidence="11">
    <location>
        <begin position="68"/>
        <end position="91"/>
    </location>
</feature>
<dbReference type="GO" id="GO:0046872">
    <property type="term" value="F:metal ion binding"/>
    <property type="evidence" value="ECO:0007669"/>
    <property type="project" value="UniProtKB-KW"/>
</dbReference>
<dbReference type="PANTHER" id="PTHR28259:SF1">
    <property type="entry name" value="FLUORIDE EXPORT PROTEIN 1-RELATED"/>
    <property type="match status" value="1"/>
</dbReference>
<dbReference type="InterPro" id="IPR003691">
    <property type="entry name" value="FluC"/>
</dbReference>
<comment type="activity regulation">
    <text evidence="11">Na(+) is not transported, but it plays an essential structural role and its presence is essential for fluoride channel function.</text>
</comment>
<comment type="subcellular location">
    <subcellularLocation>
        <location evidence="1 11">Cell membrane</location>
        <topology evidence="1 11">Multi-pass membrane protein</topology>
    </subcellularLocation>
</comment>
<evidence type="ECO:0000256" key="9">
    <source>
        <dbReference type="ARBA" id="ARBA00035120"/>
    </source>
</evidence>
<proteinExistence type="inferred from homology"/>
<dbReference type="NCBIfam" id="TIGR00494">
    <property type="entry name" value="crcB"/>
    <property type="match status" value="1"/>
</dbReference>
<keyword evidence="8 11" id="KW-0407">Ion channel</keyword>
<evidence type="ECO:0000256" key="3">
    <source>
        <dbReference type="ARBA" id="ARBA00022519"/>
    </source>
</evidence>
<dbReference type="AlphaFoldDB" id="A0A2G6MT75"/>